<dbReference type="InterPro" id="IPR004099">
    <property type="entry name" value="Pyr_nucl-diS_OxRdtase_dimer"/>
</dbReference>
<dbReference type="PIRSF" id="PIRSF000350">
    <property type="entry name" value="Mercury_reductase_MerA"/>
    <property type="match status" value="1"/>
</dbReference>
<dbReference type="Gene3D" id="3.30.70.100">
    <property type="match status" value="1"/>
</dbReference>
<evidence type="ECO:0000256" key="17">
    <source>
        <dbReference type="PIRSR" id="PIRSR000350-3"/>
    </source>
</evidence>
<keyword evidence="10 16" id="KW-0476">Mercury</keyword>
<dbReference type="GO" id="GO:0050787">
    <property type="term" value="P:detoxification of mercury ion"/>
    <property type="evidence" value="ECO:0007669"/>
    <property type="project" value="InterPro"/>
</dbReference>
<dbReference type="InterPro" id="IPR023753">
    <property type="entry name" value="FAD/NAD-binding_dom"/>
</dbReference>
<dbReference type="EMBL" id="VTOW01000001">
    <property type="protein sequence ID" value="NKE70236.1"/>
    <property type="molecule type" value="Genomic_DNA"/>
</dbReference>
<dbReference type="GO" id="GO:0050660">
    <property type="term" value="F:flavin adenine dinucleotide binding"/>
    <property type="evidence" value="ECO:0007669"/>
    <property type="project" value="UniProtKB-UniRule"/>
</dbReference>
<feature type="binding site" evidence="17">
    <location>
        <position position="287"/>
    </location>
    <ligand>
        <name>NAD(+)</name>
        <dbReference type="ChEBI" id="CHEBI:57540"/>
    </ligand>
</feature>
<dbReference type="SUPFAM" id="SSF55008">
    <property type="entry name" value="HMA, heavy metal-associated domain"/>
    <property type="match status" value="1"/>
</dbReference>
<evidence type="ECO:0000256" key="3">
    <source>
        <dbReference type="ARBA" id="ARBA00012661"/>
    </source>
</evidence>
<dbReference type="PROSITE" id="PS50846">
    <property type="entry name" value="HMA_2"/>
    <property type="match status" value="1"/>
</dbReference>
<evidence type="ECO:0000259" key="20">
    <source>
        <dbReference type="PROSITE" id="PS50846"/>
    </source>
</evidence>
<dbReference type="GO" id="GO:0045340">
    <property type="term" value="F:mercury ion binding"/>
    <property type="evidence" value="ECO:0007669"/>
    <property type="project" value="InterPro"/>
</dbReference>
<dbReference type="PANTHER" id="PTHR43014:SF4">
    <property type="entry name" value="PYRIDINE NUCLEOTIDE-DISULFIDE OXIDOREDUCTASE RCLA-RELATED"/>
    <property type="match status" value="1"/>
</dbReference>
<feature type="binding site" evidence="17">
    <location>
        <position position="395"/>
    </location>
    <ligand>
        <name>FAD</name>
        <dbReference type="ChEBI" id="CHEBI:57692"/>
    </ligand>
</feature>
<evidence type="ECO:0000256" key="18">
    <source>
        <dbReference type="PIRSR" id="PIRSR000350-4"/>
    </source>
</evidence>
<keyword evidence="9 16" id="KW-0521">NADP</keyword>
<dbReference type="Pfam" id="PF07992">
    <property type="entry name" value="Pyr_redox_2"/>
    <property type="match status" value="1"/>
</dbReference>
<dbReference type="PRINTS" id="PR00368">
    <property type="entry name" value="FADPNR"/>
</dbReference>
<dbReference type="CDD" id="cd00371">
    <property type="entry name" value="HMA"/>
    <property type="match status" value="1"/>
</dbReference>
<comment type="function">
    <text evidence="16">Resistance to Hg(2+) in bacteria appears to be governed by a specialized system which includes mercuric reductase. MerA protein is responsible for volatilizing mercury as Hg(0).</text>
</comment>
<keyword evidence="13" id="KW-0676">Redox-active center</keyword>
<keyword evidence="5 16" id="KW-0475">Mercuric resistance</keyword>
<gene>
    <name evidence="19 21" type="primary">merA</name>
    <name evidence="21" type="ORF">MNODULE_05690</name>
</gene>
<comment type="caution">
    <text evidence="21">The sequence shown here is derived from an EMBL/GenBank/DDBJ whole genome shotgun (WGS) entry which is preliminary data.</text>
</comment>
<dbReference type="InterPro" id="IPR012999">
    <property type="entry name" value="Pyr_OxRdtase_I_AS"/>
</dbReference>
<feature type="binding site" evidence="17">
    <location>
        <begin position="264"/>
        <end position="271"/>
    </location>
    <ligand>
        <name>NAD(+)</name>
        <dbReference type="ChEBI" id="CHEBI:57540"/>
    </ligand>
</feature>
<dbReference type="InterPro" id="IPR036163">
    <property type="entry name" value="HMA_dom_sf"/>
</dbReference>
<dbReference type="Pfam" id="PF00403">
    <property type="entry name" value="HMA"/>
    <property type="match status" value="1"/>
</dbReference>
<accession>A0A7X6IA85</accession>
<dbReference type="Proteomes" id="UP000534783">
    <property type="component" value="Unassembled WGS sequence"/>
</dbReference>
<dbReference type="FunFam" id="3.30.390.30:FF:000001">
    <property type="entry name" value="Dihydrolipoyl dehydrogenase"/>
    <property type="match status" value="1"/>
</dbReference>
<evidence type="ECO:0000256" key="2">
    <source>
        <dbReference type="ARBA" id="ARBA00011738"/>
    </source>
</evidence>
<feature type="binding site" evidence="17">
    <location>
        <position position="354"/>
    </location>
    <ligand>
        <name>NAD(+)</name>
        <dbReference type="ChEBI" id="CHEBI:57540"/>
    </ligand>
</feature>
<evidence type="ECO:0000256" key="4">
    <source>
        <dbReference type="ARBA" id="ARBA00014791"/>
    </source>
</evidence>
<dbReference type="InterPro" id="IPR021179">
    <property type="entry name" value="Mercury_reductase_MerA"/>
</dbReference>
<dbReference type="Gene3D" id="3.50.50.60">
    <property type="entry name" value="FAD/NAD(P)-binding domain"/>
    <property type="match status" value="2"/>
</dbReference>
<evidence type="ECO:0000256" key="16">
    <source>
        <dbReference type="PIRNR" id="PIRNR000350"/>
    </source>
</evidence>
<dbReference type="EC" id="1.16.1.1" evidence="3 16"/>
<dbReference type="Pfam" id="PF02852">
    <property type="entry name" value="Pyr_redox_dim"/>
    <property type="match status" value="1"/>
</dbReference>
<feature type="disulfide bond" description="Redox-active" evidence="18">
    <location>
        <begin position="129"/>
        <end position="134"/>
    </location>
</feature>
<dbReference type="GO" id="GO:0003955">
    <property type="term" value="F:NAD(P)H dehydrogenase (quinone) activity"/>
    <property type="evidence" value="ECO:0007669"/>
    <property type="project" value="TreeGrafter"/>
</dbReference>
<keyword evidence="6 16" id="KW-0285">Flavoprotein</keyword>
<keyword evidence="22" id="KW-1185">Reference proteome</keyword>
<evidence type="ECO:0000256" key="6">
    <source>
        <dbReference type="ARBA" id="ARBA00022630"/>
    </source>
</evidence>
<name>A0A7X6IA85_9BACT</name>
<keyword evidence="12" id="KW-1015">Disulfide bond</keyword>
<evidence type="ECO:0000256" key="9">
    <source>
        <dbReference type="ARBA" id="ARBA00022857"/>
    </source>
</evidence>
<evidence type="ECO:0000256" key="7">
    <source>
        <dbReference type="ARBA" id="ARBA00022723"/>
    </source>
</evidence>
<dbReference type="PANTHER" id="PTHR43014">
    <property type="entry name" value="MERCURIC REDUCTASE"/>
    <property type="match status" value="1"/>
</dbReference>
<evidence type="ECO:0000256" key="14">
    <source>
        <dbReference type="ARBA" id="ARBA00031725"/>
    </source>
</evidence>
<evidence type="ECO:0000256" key="8">
    <source>
        <dbReference type="ARBA" id="ARBA00022827"/>
    </source>
</evidence>
<evidence type="ECO:0000256" key="10">
    <source>
        <dbReference type="ARBA" id="ARBA00022914"/>
    </source>
</evidence>
<evidence type="ECO:0000313" key="22">
    <source>
        <dbReference type="Proteomes" id="UP000534783"/>
    </source>
</evidence>
<comment type="subunit">
    <text evidence="2 16 19">Homodimer.</text>
</comment>
<feature type="domain" description="HMA" evidence="20">
    <location>
        <begin position="5"/>
        <end position="71"/>
    </location>
</feature>
<organism evidence="21 22">
    <name type="scientific">Candidatus Manganitrophus noduliformans</name>
    <dbReference type="NCBI Taxonomy" id="2606439"/>
    <lineage>
        <taxon>Bacteria</taxon>
        <taxon>Pseudomonadati</taxon>
        <taxon>Nitrospirota</taxon>
        <taxon>Nitrospiria</taxon>
        <taxon>Candidatus Troglogloeales</taxon>
        <taxon>Candidatus Manganitrophaceae</taxon>
        <taxon>Candidatus Manganitrophus</taxon>
    </lineage>
</organism>
<evidence type="ECO:0000256" key="11">
    <source>
        <dbReference type="ARBA" id="ARBA00023002"/>
    </source>
</evidence>
<feature type="binding site" evidence="17">
    <location>
        <position position="138"/>
    </location>
    <ligand>
        <name>FAD</name>
        <dbReference type="ChEBI" id="CHEBI:57692"/>
    </ligand>
</feature>
<evidence type="ECO:0000313" key="21">
    <source>
        <dbReference type="EMBL" id="NKE70236.1"/>
    </source>
</evidence>
<dbReference type="PRINTS" id="PR00411">
    <property type="entry name" value="PNDRDTASEI"/>
</dbReference>
<protein>
    <recommendedName>
        <fullName evidence="4 16">Mercuric reductase</fullName>
        <ecNumber evidence="3 16">1.16.1.1</ecNumber>
    </recommendedName>
    <alternativeName>
        <fullName evidence="14 16">Hg(II) reductase</fullName>
    </alternativeName>
</protein>
<dbReference type="SUPFAM" id="SSF55424">
    <property type="entry name" value="FAD/NAD-linked reductases, dimerisation (C-terminal) domain"/>
    <property type="match status" value="1"/>
</dbReference>
<comment type="cofactor">
    <cofactor evidence="16 17 19">
        <name>FAD</name>
        <dbReference type="ChEBI" id="CHEBI:57692"/>
    </cofactor>
    <text evidence="16 17 19">Binds 1 FAD per subunit.</text>
</comment>
<dbReference type="PROSITE" id="PS00076">
    <property type="entry name" value="PYRIDINE_REDOX_1"/>
    <property type="match status" value="1"/>
</dbReference>
<evidence type="ECO:0000256" key="5">
    <source>
        <dbReference type="ARBA" id="ARBA00022466"/>
    </source>
</evidence>
<evidence type="ECO:0000256" key="19">
    <source>
        <dbReference type="RuleBase" id="RU361223"/>
    </source>
</evidence>
<reference evidence="21 22" key="1">
    <citation type="journal article" date="2020" name="Nature">
        <title>Bacterial chemolithoautotrophy via manganese oxidation.</title>
        <authorList>
            <person name="Yu H."/>
            <person name="Leadbetter J.R."/>
        </authorList>
    </citation>
    <scope>NUCLEOTIDE SEQUENCE [LARGE SCALE GENOMIC DNA]</scope>
    <source>
        <strain evidence="21 22">Mn-1</strain>
    </source>
</reference>
<dbReference type="InterPro" id="IPR006121">
    <property type="entry name" value="HMA_dom"/>
</dbReference>
<dbReference type="GO" id="GO:0050661">
    <property type="term" value="F:NADP binding"/>
    <property type="evidence" value="ECO:0007669"/>
    <property type="project" value="InterPro"/>
</dbReference>
<dbReference type="InterPro" id="IPR001100">
    <property type="entry name" value="Pyr_nuc-diS_OxRdtase"/>
</dbReference>
<keyword evidence="17" id="KW-0547">Nucleotide-binding</keyword>
<evidence type="ECO:0000256" key="13">
    <source>
        <dbReference type="ARBA" id="ARBA00023284"/>
    </source>
</evidence>
<comment type="similarity">
    <text evidence="1 16 19">Belongs to the class-I pyridine nucleotide-disulfide oxidoreductase family.</text>
</comment>
<dbReference type="Gene3D" id="3.30.390.30">
    <property type="match status" value="1"/>
</dbReference>
<evidence type="ECO:0000256" key="1">
    <source>
        <dbReference type="ARBA" id="ARBA00007532"/>
    </source>
</evidence>
<keyword evidence="7 16" id="KW-0479">Metal-binding</keyword>
<keyword evidence="8 16" id="KW-0274">FAD</keyword>
<dbReference type="GO" id="GO:0016152">
    <property type="term" value="F:mercury (II) reductase (NADP+) activity"/>
    <property type="evidence" value="ECO:0007669"/>
    <property type="project" value="UniProtKB-UniRule"/>
</dbReference>
<dbReference type="InterPro" id="IPR036188">
    <property type="entry name" value="FAD/NAD-bd_sf"/>
</dbReference>
<sequence length="554" mass="58474">MKDRVQVTLRIEGMTCDGCARHVTEALKSVAGVEEATVSNWQSGRAQAIVGPNVADRPLIDAVARAGYHALVLQRQSLQKGRRAPKAKGADFDLLILGGGSAAFAAAIKGAELGAKVAIVEKGTIGGTCVNIGCVPSKTLIRAAELCYRSAYPNFEGLAACPPPSDWARVIQQKDDLVASLREGKYVRVAESHPNISIIKGEARLAGNRQVWVNGKGYTAGKIVIATGAHPWTPPIPGLAEAGYLDSTDALSLPALPKSMIVIGGGAIGLELGQLFTRFGVRVILLESAPHIAPGEDPELGAALARYLQEEKMQIHTGASIIRVERGPDGYRVDAEVAEASRSFAAEQLLVTTGRRPTTEGFGLEEAGVQMGRRGEVLVNQHLQTSHPEIYAAGDVIGDPMFVYVAAYAGGLVAENALAGIGRVYDLSTVPRVTFTDPQIASVGLTESQAREKGLSVKTSALSLKEVPRAIAARNTRGLIKLVAEEGTGKLLGAHLLAAEGGEIIQEATLAIRFGLTKQDLIDTFHPYLTMAEGLKLAALTFDRDVKALSCCAT</sequence>
<dbReference type="InterPro" id="IPR016156">
    <property type="entry name" value="FAD/NAD-linked_Rdtase_dimer_sf"/>
</dbReference>
<dbReference type="GO" id="GO:0016668">
    <property type="term" value="F:oxidoreductase activity, acting on a sulfur group of donors, NAD(P) as acceptor"/>
    <property type="evidence" value="ECO:0007669"/>
    <property type="project" value="UniProtKB-UniRule"/>
</dbReference>
<dbReference type="NCBIfam" id="TIGR02053">
    <property type="entry name" value="MerA"/>
    <property type="match status" value="1"/>
</dbReference>
<comment type="catalytic activity">
    <reaction evidence="15 16 19">
        <text>Hg + NADP(+) + H(+) = Hg(2+) + NADPH</text>
        <dbReference type="Rhea" id="RHEA:23856"/>
        <dbReference type="ChEBI" id="CHEBI:15378"/>
        <dbReference type="ChEBI" id="CHEBI:16170"/>
        <dbReference type="ChEBI" id="CHEBI:16793"/>
        <dbReference type="ChEBI" id="CHEBI:57783"/>
        <dbReference type="ChEBI" id="CHEBI:58349"/>
        <dbReference type="EC" id="1.16.1.1"/>
    </reaction>
</comment>
<keyword evidence="17" id="KW-0520">NAD</keyword>
<proteinExistence type="inferred from homology"/>
<evidence type="ECO:0000256" key="12">
    <source>
        <dbReference type="ARBA" id="ARBA00023157"/>
    </source>
</evidence>
<dbReference type="RefSeq" id="WP_168058502.1">
    <property type="nucleotide sequence ID" value="NZ_VTOW01000001.1"/>
</dbReference>
<evidence type="ECO:0000256" key="15">
    <source>
        <dbReference type="ARBA" id="ARBA00048984"/>
    </source>
</evidence>
<dbReference type="AlphaFoldDB" id="A0A7X6IA85"/>
<dbReference type="SUPFAM" id="SSF51905">
    <property type="entry name" value="FAD/NAD(P)-binding domain"/>
    <property type="match status" value="1"/>
</dbReference>
<keyword evidence="11 16" id="KW-0560">Oxidoreductase</keyword>